<name>A0A0R2RJB1_9BACT</name>
<proteinExistence type="predicted"/>
<evidence type="ECO:0000256" key="1">
    <source>
        <dbReference type="SAM" id="MobiDB-lite"/>
    </source>
</evidence>
<gene>
    <name evidence="2" type="ORF">ABR82_03620</name>
</gene>
<comment type="caution">
    <text evidence="2">The sequence shown here is derived from an EMBL/GenBank/DDBJ whole genome shotgun (WGS) entry which is preliminary data.</text>
</comment>
<dbReference type="AlphaFoldDB" id="A0A0R2RJB1"/>
<dbReference type="Proteomes" id="UP000051269">
    <property type="component" value="Unassembled WGS sequence"/>
</dbReference>
<feature type="compositionally biased region" description="Basic and acidic residues" evidence="1">
    <location>
        <begin position="154"/>
        <end position="168"/>
    </location>
</feature>
<reference evidence="2 3" key="1">
    <citation type="submission" date="2015-10" db="EMBL/GenBank/DDBJ databases">
        <title>Metagenome-Assembled Genomes uncover a global brackish microbiome.</title>
        <authorList>
            <person name="Hugerth L.W."/>
            <person name="Larsson J."/>
            <person name="Alneberg J."/>
            <person name="Lindh M.V."/>
            <person name="Legrand C."/>
            <person name="Pinhassi J."/>
            <person name="Andersson A.F."/>
        </authorList>
    </citation>
    <scope>NUCLEOTIDE SEQUENCE [LARGE SCALE GENOMIC DNA]</scope>
    <source>
        <strain evidence="2">BACL18 MAG-120507-bin52</strain>
    </source>
</reference>
<accession>A0A0R2RJB1</accession>
<organism evidence="2 3">
    <name type="scientific">Verrucomicrobia subdivision 6 bacterium BACL9 MAG-120507-bin52</name>
    <dbReference type="NCBI Taxonomy" id="1655590"/>
    <lineage>
        <taxon>Bacteria</taxon>
        <taxon>Pseudomonadati</taxon>
        <taxon>Verrucomicrobiota</taxon>
        <taxon>Verrucomicrobiia</taxon>
        <taxon>Verrucomicrobiales</taxon>
        <taxon>Verrucomicrobia subdivision 6</taxon>
    </lineage>
</organism>
<sequence>MGGGEDDAVGGDKGAGADASSLIILDLDEGTGDFWVEVAEAHSIRPKQAGEGAGERVPQLTGAFECAFGLGEFSLVKEAAAKDALNLWILRGDEKSETGGFFGLGVATRKVEGTSFQFTGFGVVFIPPEGLGGCNQGAIVPAWRPKFFFLRKSEEREKSGKEKKREFHAVSNRR</sequence>
<evidence type="ECO:0000313" key="2">
    <source>
        <dbReference type="EMBL" id="KRO62711.1"/>
    </source>
</evidence>
<evidence type="ECO:0000313" key="3">
    <source>
        <dbReference type="Proteomes" id="UP000051269"/>
    </source>
</evidence>
<feature type="region of interest" description="Disordered" evidence="1">
    <location>
        <begin position="154"/>
        <end position="174"/>
    </location>
</feature>
<dbReference type="EMBL" id="LIBO01000041">
    <property type="protein sequence ID" value="KRO62711.1"/>
    <property type="molecule type" value="Genomic_DNA"/>
</dbReference>
<protein>
    <submittedName>
        <fullName evidence="2">Uncharacterized protein</fullName>
    </submittedName>
</protein>